<dbReference type="EMBL" id="QMFB01000023">
    <property type="protein sequence ID" value="RAV15540.1"/>
    <property type="molecule type" value="Genomic_DNA"/>
</dbReference>
<name>A0A329M6Q4_9BACL</name>
<dbReference type="InterPro" id="IPR003018">
    <property type="entry name" value="GAF"/>
</dbReference>
<evidence type="ECO:0000313" key="3">
    <source>
        <dbReference type="Proteomes" id="UP000250369"/>
    </source>
</evidence>
<dbReference type="Proteomes" id="UP000250369">
    <property type="component" value="Unassembled WGS sequence"/>
</dbReference>
<dbReference type="AlphaFoldDB" id="A0A329M6Q4"/>
<sequence length="159" mass="17278">MRIRTVGGKHMGNERTTMNGEMDAIKAATFSDIAALAWLEGREQRIRWLHMSGNDNERSKHIAHRTNQGIAGTVIRTGRPFSTDASPAELSKARKDDPLMLAEKLLSVIAVPIVQHGEVRGVLLAGKRTENAYTGADIDFLAGEGGRLAAFISKGELTL</sequence>
<accession>A0A329M6Q4</accession>
<organism evidence="2 3">
    <name type="scientific">Paenibacillus contaminans</name>
    <dbReference type="NCBI Taxonomy" id="450362"/>
    <lineage>
        <taxon>Bacteria</taxon>
        <taxon>Bacillati</taxon>
        <taxon>Bacillota</taxon>
        <taxon>Bacilli</taxon>
        <taxon>Bacillales</taxon>
        <taxon>Paenibacillaceae</taxon>
        <taxon>Paenibacillus</taxon>
    </lineage>
</organism>
<feature type="domain" description="GAF" evidence="1">
    <location>
        <begin position="31"/>
        <end position="142"/>
    </location>
</feature>
<dbReference type="Gene3D" id="3.30.450.40">
    <property type="match status" value="1"/>
</dbReference>
<comment type="caution">
    <text evidence="2">The sequence shown here is derived from an EMBL/GenBank/DDBJ whole genome shotgun (WGS) entry which is preliminary data.</text>
</comment>
<gene>
    <name evidence="2" type="ORF">DQG23_29595</name>
</gene>
<dbReference type="SUPFAM" id="SSF55781">
    <property type="entry name" value="GAF domain-like"/>
    <property type="match status" value="1"/>
</dbReference>
<evidence type="ECO:0000259" key="1">
    <source>
        <dbReference type="Pfam" id="PF13185"/>
    </source>
</evidence>
<evidence type="ECO:0000313" key="2">
    <source>
        <dbReference type="EMBL" id="RAV15540.1"/>
    </source>
</evidence>
<protein>
    <recommendedName>
        <fullName evidence="1">GAF domain-containing protein</fullName>
    </recommendedName>
</protein>
<keyword evidence="3" id="KW-1185">Reference proteome</keyword>
<dbReference type="Pfam" id="PF13185">
    <property type="entry name" value="GAF_2"/>
    <property type="match status" value="1"/>
</dbReference>
<dbReference type="InterPro" id="IPR029016">
    <property type="entry name" value="GAF-like_dom_sf"/>
</dbReference>
<reference evidence="2 3" key="1">
    <citation type="journal article" date="2009" name="Int. J. Syst. Evol. Microbiol.">
        <title>Paenibacillus contaminans sp. nov., isolated from a contaminated laboratory plate.</title>
        <authorList>
            <person name="Chou J.H."/>
            <person name="Lee J.H."/>
            <person name="Lin M.C."/>
            <person name="Chang P.S."/>
            <person name="Arun A.B."/>
            <person name="Young C.C."/>
            <person name="Chen W.M."/>
        </authorList>
    </citation>
    <scope>NUCLEOTIDE SEQUENCE [LARGE SCALE GENOMIC DNA]</scope>
    <source>
        <strain evidence="2 3">CKOBP-6</strain>
    </source>
</reference>
<proteinExistence type="predicted"/>